<reference evidence="3" key="1">
    <citation type="submission" date="2022-11" db="UniProtKB">
        <authorList>
            <consortium name="WormBaseParasite"/>
        </authorList>
    </citation>
    <scope>IDENTIFICATION</scope>
</reference>
<dbReference type="AlphaFoldDB" id="A0A914PG85"/>
<dbReference type="WBParaSite" id="PDA_v2.g13784.t1">
    <property type="protein sequence ID" value="PDA_v2.g13784.t1"/>
    <property type="gene ID" value="PDA_v2.g13784"/>
</dbReference>
<dbReference type="Gene3D" id="2.60.40.3330">
    <property type="match status" value="1"/>
</dbReference>
<evidence type="ECO:0000313" key="2">
    <source>
        <dbReference type="Proteomes" id="UP000887578"/>
    </source>
</evidence>
<name>A0A914PG85_9BILA</name>
<keyword evidence="2" id="KW-1185">Reference proteome</keyword>
<feature type="signal peptide" evidence="1">
    <location>
        <begin position="1"/>
        <end position="19"/>
    </location>
</feature>
<feature type="chain" id="PRO_5037663416" evidence="1">
    <location>
        <begin position="20"/>
        <end position="155"/>
    </location>
</feature>
<keyword evidence="1" id="KW-0732">Signal</keyword>
<sequence length="155" mass="17664">MHFVFVIAAFLLLFGYGNSRVPVGVPEEGGCHKFSGKIFCESGDAILPTATVGLWEADDHDDKVLNGGDDFVVAAPISQDGTFEFEACEWDEFLGWKLESVEFYLEFRNACPNVDYTYADFLIADRFFYYIIPKEGHFIIHSDEFLDFIDEYLPK</sequence>
<organism evidence="2 3">
    <name type="scientific">Panagrolaimus davidi</name>
    <dbReference type="NCBI Taxonomy" id="227884"/>
    <lineage>
        <taxon>Eukaryota</taxon>
        <taxon>Metazoa</taxon>
        <taxon>Ecdysozoa</taxon>
        <taxon>Nematoda</taxon>
        <taxon>Chromadorea</taxon>
        <taxon>Rhabditida</taxon>
        <taxon>Tylenchina</taxon>
        <taxon>Panagrolaimomorpha</taxon>
        <taxon>Panagrolaimoidea</taxon>
        <taxon>Panagrolaimidae</taxon>
        <taxon>Panagrolaimus</taxon>
    </lineage>
</organism>
<evidence type="ECO:0000256" key="1">
    <source>
        <dbReference type="SAM" id="SignalP"/>
    </source>
</evidence>
<dbReference type="InterPro" id="IPR038479">
    <property type="entry name" value="Transthyretin-like_sf"/>
</dbReference>
<protein>
    <submittedName>
        <fullName evidence="3">Uncharacterized protein</fullName>
    </submittedName>
</protein>
<proteinExistence type="predicted"/>
<evidence type="ECO:0000313" key="3">
    <source>
        <dbReference type="WBParaSite" id="PDA_v2.g13784.t1"/>
    </source>
</evidence>
<dbReference type="Proteomes" id="UP000887578">
    <property type="component" value="Unplaced"/>
</dbReference>
<accession>A0A914PG85</accession>